<gene>
    <name evidence="1" type="ORF">DBV05_g1840</name>
</gene>
<reference evidence="1 2" key="1">
    <citation type="journal article" date="2019" name="Sci. Rep.">
        <title>A multi-omics analysis of the grapevine pathogen Lasiodiplodia theobromae reveals that temperature affects the expression of virulence- and pathogenicity-related genes.</title>
        <authorList>
            <person name="Felix C."/>
            <person name="Meneses R."/>
            <person name="Goncalves M.F.M."/>
            <person name="Tilleman L."/>
            <person name="Duarte A.S."/>
            <person name="Jorrin-Novo J.V."/>
            <person name="Van de Peer Y."/>
            <person name="Deforce D."/>
            <person name="Van Nieuwerburgh F."/>
            <person name="Esteves A.C."/>
            <person name="Alves A."/>
        </authorList>
    </citation>
    <scope>NUCLEOTIDE SEQUENCE [LARGE SCALE GENOMIC DNA]</scope>
    <source>
        <strain evidence="1 2">LA-SOL3</strain>
    </source>
</reference>
<dbReference type="EMBL" id="VCHE01000007">
    <property type="protein sequence ID" value="KAB2579339.1"/>
    <property type="molecule type" value="Genomic_DNA"/>
</dbReference>
<accession>A0A5N5DN42</accession>
<keyword evidence="2" id="KW-1185">Reference proteome</keyword>
<evidence type="ECO:0000313" key="2">
    <source>
        <dbReference type="Proteomes" id="UP000325902"/>
    </source>
</evidence>
<sequence>MPRRRFFKKSNTPEHWRRHARHLGFTSPRGRPNVDVFFAKVLLNDNVSWAFAILRDFFLWEGRFQSDDGIWDTILYGNFLLPSYDETIGDPDDMTRWTFLQTHRRLFMRQDESIAMRIDPDFEERDAILLLYAMIHKVIRQRNIDIDEHESVFMASEIAEGLINAYMQETTAAALFESLHPSRRHAFEPYHLTTNHRPAGRQQQSSWWPPNRETKIKLRNKSLRRSWSLIYGLFQDSVWKT</sequence>
<name>A0A5N5DN42_9PEZI</name>
<comment type="caution">
    <text evidence="1">The sequence shown here is derived from an EMBL/GenBank/DDBJ whole genome shotgun (WGS) entry which is preliminary data.</text>
</comment>
<proteinExistence type="predicted"/>
<protein>
    <submittedName>
        <fullName evidence="1">Uncharacterized protein</fullName>
    </submittedName>
</protein>
<dbReference type="AlphaFoldDB" id="A0A5N5DN42"/>
<evidence type="ECO:0000313" key="1">
    <source>
        <dbReference type="EMBL" id="KAB2579339.1"/>
    </source>
</evidence>
<dbReference type="Proteomes" id="UP000325902">
    <property type="component" value="Unassembled WGS sequence"/>
</dbReference>
<organism evidence="1 2">
    <name type="scientific">Lasiodiplodia theobromae</name>
    <dbReference type="NCBI Taxonomy" id="45133"/>
    <lineage>
        <taxon>Eukaryota</taxon>
        <taxon>Fungi</taxon>
        <taxon>Dikarya</taxon>
        <taxon>Ascomycota</taxon>
        <taxon>Pezizomycotina</taxon>
        <taxon>Dothideomycetes</taxon>
        <taxon>Dothideomycetes incertae sedis</taxon>
        <taxon>Botryosphaeriales</taxon>
        <taxon>Botryosphaeriaceae</taxon>
        <taxon>Lasiodiplodia</taxon>
    </lineage>
</organism>